<evidence type="ECO:0000256" key="1">
    <source>
        <dbReference type="SAM" id="MobiDB-lite"/>
    </source>
</evidence>
<organism evidence="2 3">
    <name type="scientific">Nephila pilipes</name>
    <name type="common">Giant wood spider</name>
    <name type="synonym">Nephila maculata</name>
    <dbReference type="NCBI Taxonomy" id="299642"/>
    <lineage>
        <taxon>Eukaryota</taxon>
        <taxon>Metazoa</taxon>
        <taxon>Ecdysozoa</taxon>
        <taxon>Arthropoda</taxon>
        <taxon>Chelicerata</taxon>
        <taxon>Arachnida</taxon>
        <taxon>Araneae</taxon>
        <taxon>Araneomorphae</taxon>
        <taxon>Entelegynae</taxon>
        <taxon>Araneoidea</taxon>
        <taxon>Nephilidae</taxon>
        <taxon>Nephila</taxon>
    </lineage>
</organism>
<name>A0A8X6QT50_NEPPI</name>
<dbReference type="EMBL" id="BMAW01036014">
    <property type="protein sequence ID" value="GFU42228.1"/>
    <property type="molecule type" value="Genomic_DNA"/>
</dbReference>
<dbReference type="AlphaFoldDB" id="A0A8X6QT50"/>
<dbReference type="Proteomes" id="UP000887013">
    <property type="component" value="Unassembled WGS sequence"/>
</dbReference>
<evidence type="ECO:0000313" key="2">
    <source>
        <dbReference type="EMBL" id="GFU42228.1"/>
    </source>
</evidence>
<keyword evidence="3" id="KW-1185">Reference proteome</keyword>
<gene>
    <name evidence="2" type="ORF">NPIL_350291</name>
</gene>
<protein>
    <submittedName>
        <fullName evidence="2">Uncharacterized protein</fullName>
    </submittedName>
</protein>
<evidence type="ECO:0000313" key="3">
    <source>
        <dbReference type="Proteomes" id="UP000887013"/>
    </source>
</evidence>
<accession>A0A8X6QT50</accession>
<reference evidence="2" key="1">
    <citation type="submission" date="2020-08" db="EMBL/GenBank/DDBJ databases">
        <title>Multicomponent nature underlies the extraordinary mechanical properties of spider dragline silk.</title>
        <authorList>
            <person name="Kono N."/>
            <person name="Nakamura H."/>
            <person name="Mori M."/>
            <person name="Yoshida Y."/>
            <person name="Ohtoshi R."/>
            <person name="Malay A.D."/>
            <person name="Moran D.A.P."/>
            <person name="Tomita M."/>
            <person name="Numata K."/>
            <person name="Arakawa K."/>
        </authorList>
    </citation>
    <scope>NUCLEOTIDE SEQUENCE</scope>
</reference>
<comment type="caution">
    <text evidence="2">The sequence shown here is derived from an EMBL/GenBank/DDBJ whole genome shotgun (WGS) entry which is preliminary data.</text>
</comment>
<feature type="region of interest" description="Disordered" evidence="1">
    <location>
        <begin position="56"/>
        <end position="87"/>
    </location>
</feature>
<sequence length="87" mass="9680">MWPLNVHYGILLASSVRHLFFDTLYYHSAQFFLNDPTFRVAQVVSAVGQNSMSVVRQSPLPEGSNRSRAELDTPPPACHVSGAAFHH</sequence>
<proteinExistence type="predicted"/>